<name>A0ABU0SM69_9ACTN</name>
<keyword evidence="3" id="KW-1185">Reference proteome</keyword>
<dbReference type="RefSeq" id="WP_373466628.1">
    <property type="nucleotide sequence ID" value="NZ_JAUSZI010000002.1"/>
</dbReference>
<feature type="domain" description="Insertion element IS402-like" evidence="1">
    <location>
        <begin position="20"/>
        <end position="68"/>
    </location>
</feature>
<sequence>MTLRWFVRCGYSTVDRGHDVWARIEPLLPPWPEKGPGPRPVADRLCRQGILYVLYIDISWQLLPPELGFGSG</sequence>
<organism evidence="2 3">
    <name type="scientific">Streptomyces umbrinus</name>
    <dbReference type="NCBI Taxonomy" id="67370"/>
    <lineage>
        <taxon>Bacteria</taxon>
        <taxon>Bacillati</taxon>
        <taxon>Actinomycetota</taxon>
        <taxon>Actinomycetes</taxon>
        <taxon>Kitasatosporales</taxon>
        <taxon>Streptomycetaceae</taxon>
        <taxon>Streptomyces</taxon>
        <taxon>Streptomyces phaeochromogenes group</taxon>
    </lineage>
</organism>
<dbReference type="InterPro" id="IPR025161">
    <property type="entry name" value="IS402-like_dom"/>
</dbReference>
<evidence type="ECO:0000313" key="3">
    <source>
        <dbReference type="Proteomes" id="UP001230328"/>
    </source>
</evidence>
<evidence type="ECO:0000259" key="1">
    <source>
        <dbReference type="Pfam" id="PF13340"/>
    </source>
</evidence>
<reference evidence="2 3" key="1">
    <citation type="submission" date="2023-07" db="EMBL/GenBank/DDBJ databases">
        <title>Comparative genomics of wheat-associated soil bacteria to identify genetic determinants of phenazine resistance.</title>
        <authorList>
            <person name="Mouncey N."/>
        </authorList>
    </citation>
    <scope>NUCLEOTIDE SEQUENCE [LARGE SCALE GENOMIC DNA]</scope>
    <source>
        <strain evidence="2 3">V2I4</strain>
    </source>
</reference>
<gene>
    <name evidence="2" type="ORF">QF035_002226</name>
</gene>
<comment type="caution">
    <text evidence="2">The sequence shown here is derived from an EMBL/GenBank/DDBJ whole genome shotgun (WGS) entry which is preliminary data.</text>
</comment>
<dbReference type="Proteomes" id="UP001230328">
    <property type="component" value="Unassembled WGS sequence"/>
</dbReference>
<accession>A0ABU0SM69</accession>
<protein>
    <submittedName>
        <fullName evidence="2">Transposase</fullName>
    </submittedName>
</protein>
<dbReference type="Pfam" id="PF13340">
    <property type="entry name" value="DUF4096"/>
    <property type="match status" value="1"/>
</dbReference>
<evidence type="ECO:0000313" key="2">
    <source>
        <dbReference type="EMBL" id="MDQ1024644.1"/>
    </source>
</evidence>
<proteinExistence type="predicted"/>
<dbReference type="EMBL" id="JAUSZI010000002">
    <property type="protein sequence ID" value="MDQ1024644.1"/>
    <property type="molecule type" value="Genomic_DNA"/>
</dbReference>